<gene>
    <name evidence="10" type="ORF">KIW84_072150</name>
</gene>
<organism evidence="10 11">
    <name type="scientific">Pisum sativum</name>
    <name type="common">Garden pea</name>
    <name type="synonym">Lathyrus oleraceus</name>
    <dbReference type="NCBI Taxonomy" id="3888"/>
    <lineage>
        <taxon>Eukaryota</taxon>
        <taxon>Viridiplantae</taxon>
        <taxon>Streptophyta</taxon>
        <taxon>Embryophyta</taxon>
        <taxon>Tracheophyta</taxon>
        <taxon>Spermatophyta</taxon>
        <taxon>Magnoliopsida</taxon>
        <taxon>eudicotyledons</taxon>
        <taxon>Gunneridae</taxon>
        <taxon>Pentapetalae</taxon>
        <taxon>rosids</taxon>
        <taxon>fabids</taxon>
        <taxon>Fabales</taxon>
        <taxon>Fabaceae</taxon>
        <taxon>Papilionoideae</taxon>
        <taxon>50 kb inversion clade</taxon>
        <taxon>NPAAA clade</taxon>
        <taxon>Hologalegina</taxon>
        <taxon>IRL clade</taxon>
        <taxon>Fabeae</taxon>
        <taxon>Lathyrus</taxon>
    </lineage>
</organism>
<keyword evidence="2" id="KW-0813">Transport</keyword>
<evidence type="ECO:0000256" key="8">
    <source>
        <dbReference type="SAM" id="Phobius"/>
    </source>
</evidence>
<keyword evidence="3 8" id="KW-0812">Transmembrane</keyword>
<keyword evidence="7 8" id="KW-0472">Membrane</keyword>
<dbReference type="GO" id="GO:0009536">
    <property type="term" value="C:plastid"/>
    <property type="evidence" value="ECO:0007669"/>
    <property type="project" value="UniProtKB-ARBA"/>
</dbReference>
<sequence>MFEPSYAYPMFKPTKPTPHLNKAGKNARQVQIRECFPQPLKERLDEGRCGGGRKTLSEIDIFLSFSSKTKKAEDGLRCVLSEGNTLFRPRWYDLIAGPSPRSARRPIGIAAFVACPLYLGPGKRWQQQKGRGPCSASAPFLVNGAAGSGEFNTFWALSIPSLKPRRKPPPPSDSISLLTLYMWAPDIYEGSPTPVTAFLSIAPKISIFANISRVSIYGSYGATLQQIFCFCSIASMILGALAAMAQTKVKRPLAHSSIGHVGYIRTGFSCGTIEGIQSLLIGIFIYALMTIDAFAIVLALRQTRVKYIADLGALAKTNPISAITFSITMFSYVGIPPLAGFCSKFYLFFAALGCGAYFLAPVGVVTSVIGCWAAGRLPRVSQFGGPKAVLRAPDT</sequence>
<dbReference type="AlphaFoldDB" id="A0A9D4VKX9"/>
<keyword evidence="11" id="KW-1185">Reference proteome</keyword>
<reference evidence="10 11" key="1">
    <citation type="journal article" date="2022" name="Nat. Genet.">
        <title>Improved pea reference genome and pan-genome highlight genomic features and evolutionary characteristics.</title>
        <authorList>
            <person name="Yang T."/>
            <person name="Liu R."/>
            <person name="Luo Y."/>
            <person name="Hu S."/>
            <person name="Wang D."/>
            <person name="Wang C."/>
            <person name="Pandey M.K."/>
            <person name="Ge S."/>
            <person name="Xu Q."/>
            <person name="Li N."/>
            <person name="Li G."/>
            <person name="Huang Y."/>
            <person name="Saxena R.K."/>
            <person name="Ji Y."/>
            <person name="Li M."/>
            <person name="Yan X."/>
            <person name="He Y."/>
            <person name="Liu Y."/>
            <person name="Wang X."/>
            <person name="Xiang C."/>
            <person name="Varshney R.K."/>
            <person name="Ding H."/>
            <person name="Gao S."/>
            <person name="Zong X."/>
        </authorList>
    </citation>
    <scope>NUCLEOTIDE SEQUENCE [LARGE SCALE GENOMIC DNA]</scope>
    <source>
        <strain evidence="10 11">cv. Zhongwan 6</strain>
    </source>
</reference>
<keyword evidence="4" id="KW-1278">Translocase</keyword>
<proteinExistence type="predicted"/>
<dbReference type="PANTHER" id="PTHR22773">
    <property type="entry name" value="NADH DEHYDROGENASE"/>
    <property type="match status" value="1"/>
</dbReference>
<feature type="transmembrane region" description="Helical" evidence="8">
    <location>
        <begin position="345"/>
        <end position="373"/>
    </location>
</feature>
<dbReference type="Pfam" id="PF00361">
    <property type="entry name" value="Proton_antipo_M"/>
    <property type="match status" value="1"/>
</dbReference>
<evidence type="ECO:0000313" key="11">
    <source>
        <dbReference type="Proteomes" id="UP001058974"/>
    </source>
</evidence>
<dbReference type="GO" id="GO:0016020">
    <property type="term" value="C:membrane"/>
    <property type="evidence" value="ECO:0007669"/>
    <property type="project" value="UniProtKB-SubCell"/>
</dbReference>
<evidence type="ECO:0000313" key="10">
    <source>
        <dbReference type="EMBL" id="KAI5385436.1"/>
    </source>
</evidence>
<dbReference type="Gramene" id="Psat07G0215000-T1">
    <property type="protein sequence ID" value="KAI5385436.1"/>
    <property type="gene ID" value="KIW84_072150"/>
</dbReference>
<evidence type="ECO:0000259" key="9">
    <source>
        <dbReference type="Pfam" id="PF00361"/>
    </source>
</evidence>
<protein>
    <submittedName>
        <fullName evidence="10">NADH dehydrogenase subunit 2</fullName>
    </submittedName>
</protein>
<comment type="caution">
    <text evidence="10">The sequence shown here is derived from an EMBL/GenBank/DDBJ whole genome shotgun (WGS) entry which is preliminary data.</text>
</comment>
<dbReference type="InterPro" id="IPR001750">
    <property type="entry name" value="ND/Mrp_TM"/>
</dbReference>
<keyword evidence="6" id="KW-0520">NAD</keyword>
<evidence type="ECO:0000256" key="2">
    <source>
        <dbReference type="ARBA" id="ARBA00022448"/>
    </source>
</evidence>
<evidence type="ECO:0000256" key="5">
    <source>
        <dbReference type="ARBA" id="ARBA00022989"/>
    </source>
</evidence>
<accession>A0A9D4VKX9</accession>
<evidence type="ECO:0000256" key="7">
    <source>
        <dbReference type="ARBA" id="ARBA00023136"/>
    </source>
</evidence>
<feature type="transmembrane region" description="Helical" evidence="8">
    <location>
        <begin position="320"/>
        <end position="339"/>
    </location>
</feature>
<evidence type="ECO:0000256" key="1">
    <source>
        <dbReference type="ARBA" id="ARBA00004141"/>
    </source>
</evidence>
<evidence type="ECO:0000256" key="4">
    <source>
        <dbReference type="ARBA" id="ARBA00022967"/>
    </source>
</evidence>
<comment type="subcellular location">
    <subcellularLocation>
        <location evidence="1">Membrane</location>
        <topology evidence="1">Multi-pass membrane protein</topology>
    </subcellularLocation>
</comment>
<feature type="transmembrane region" description="Helical" evidence="8">
    <location>
        <begin position="279"/>
        <end position="300"/>
    </location>
</feature>
<feature type="domain" description="NADH:quinone oxidoreductase/Mrp antiporter transmembrane" evidence="9">
    <location>
        <begin position="176"/>
        <end position="370"/>
    </location>
</feature>
<dbReference type="Proteomes" id="UP001058974">
    <property type="component" value="Chromosome 7"/>
</dbReference>
<dbReference type="EMBL" id="JAMSHJ010000007">
    <property type="protein sequence ID" value="KAI5385436.1"/>
    <property type="molecule type" value="Genomic_DNA"/>
</dbReference>
<evidence type="ECO:0000256" key="3">
    <source>
        <dbReference type="ARBA" id="ARBA00022692"/>
    </source>
</evidence>
<name>A0A9D4VKX9_PEA</name>
<evidence type="ECO:0000256" key="6">
    <source>
        <dbReference type="ARBA" id="ARBA00023027"/>
    </source>
</evidence>
<keyword evidence="5 8" id="KW-1133">Transmembrane helix</keyword>